<dbReference type="InterPro" id="IPR029063">
    <property type="entry name" value="SAM-dependent_MTases_sf"/>
</dbReference>
<dbReference type="AlphaFoldDB" id="A0A2I9DT70"/>
<dbReference type="RefSeq" id="WP_103129211.1">
    <property type="nucleotide sequence ID" value="NZ_BFAG01000006.1"/>
</dbReference>
<feature type="domain" description="Methyltransferase" evidence="1">
    <location>
        <begin position="60"/>
        <end position="138"/>
    </location>
</feature>
<dbReference type="Pfam" id="PF13649">
    <property type="entry name" value="Methyltransf_25"/>
    <property type="match status" value="1"/>
</dbReference>
<dbReference type="OrthoDB" id="5522265at2"/>
<dbReference type="SUPFAM" id="SSF53335">
    <property type="entry name" value="S-adenosyl-L-methionine-dependent methyltransferases"/>
    <property type="match status" value="1"/>
</dbReference>
<keyword evidence="3" id="KW-1185">Reference proteome</keyword>
<name>A0A2I9DT70_9DEIO</name>
<organism evidence="2 3">
    <name type="scientific">Deinococcus aerius</name>
    <dbReference type="NCBI Taxonomy" id="200253"/>
    <lineage>
        <taxon>Bacteria</taxon>
        <taxon>Thermotogati</taxon>
        <taxon>Deinococcota</taxon>
        <taxon>Deinococci</taxon>
        <taxon>Deinococcales</taxon>
        <taxon>Deinococcaceae</taxon>
        <taxon>Deinococcus</taxon>
    </lineage>
</organism>
<gene>
    <name evidence="2" type="ORF">DAERI_060047</name>
</gene>
<dbReference type="Gene3D" id="3.40.50.150">
    <property type="entry name" value="Vaccinia Virus protein VP39"/>
    <property type="match status" value="1"/>
</dbReference>
<protein>
    <recommendedName>
        <fullName evidence="1">Methyltransferase domain-containing protein</fullName>
    </recommendedName>
</protein>
<dbReference type="InterPro" id="IPR041698">
    <property type="entry name" value="Methyltransf_25"/>
</dbReference>
<dbReference type="EMBL" id="BFAG01000006">
    <property type="protein sequence ID" value="GBF05787.1"/>
    <property type="molecule type" value="Genomic_DNA"/>
</dbReference>
<reference evidence="3" key="1">
    <citation type="submission" date="2018-01" db="EMBL/GenBank/DDBJ databases">
        <title>Draft Genome Sequence of the Radioresistant Bacterium Deinococcus aerius TR0125, Isolated from the Higher Atmosphere above Japan.</title>
        <authorList>
            <person name="Satoh K."/>
            <person name="Arai H."/>
            <person name="Sanzen T."/>
            <person name="Kawaguchi Y."/>
            <person name="Hayashi H."/>
            <person name="Yokobori S."/>
            <person name="Yamagishi A."/>
            <person name="Oono Y."/>
            <person name="Narumi I."/>
        </authorList>
    </citation>
    <scope>NUCLEOTIDE SEQUENCE [LARGE SCALE GENOMIC DNA]</scope>
    <source>
        <strain evidence="3">TR0125</strain>
    </source>
</reference>
<evidence type="ECO:0000313" key="2">
    <source>
        <dbReference type="EMBL" id="GBF05787.1"/>
    </source>
</evidence>
<evidence type="ECO:0000313" key="3">
    <source>
        <dbReference type="Proteomes" id="UP000236569"/>
    </source>
</evidence>
<comment type="caution">
    <text evidence="2">The sequence shown here is derived from an EMBL/GenBank/DDBJ whole genome shotgun (WGS) entry which is preliminary data.</text>
</comment>
<dbReference type="Proteomes" id="UP000236569">
    <property type="component" value="Unassembled WGS sequence"/>
</dbReference>
<sequence length="226" mass="25717">MRRPSPSHRSDLPHSREWYARLARELGEYRHPWTRVLGGPDPELTFDALLLEHLTPETRVLEAGCGHGPDAARFGPSCARWVAYDREPELLALARQNAPQAEFHLWDGKSEVPEALRGPFDLIVSRRGPTSVIPHLPTAAAAGARFLYVGPRLDVPRVPERLRAIGWAVLGEWRVSVRAWAPTWEDWRLRCEFMGETARRGDWEAEVTPRGLSYREERYIVLAGES</sequence>
<accession>A0A2I9DT70</accession>
<dbReference type="CDD" id="cd02440">
    <property type="entry name" value="AdoMet_MTases"/>
    <property type="match status" value="1"/>
</dbReference>
<proteinExistence type="predicted"/>
<evidence type="ECO:0000259" key="1">
    <source>
        <dbReference type="Pfam" id="PF13649"/>
    </source>
</evidence>